<dbReference type="InterPro" id="IPR039856">
    <property type="entry name" value="EMC2-like"/>
</dbReference>
<evidence type="ECO:0000256" key="4">
    <source>
        <dbReference type="RuleBase" id="RU367091"/>
    </source>
</evidence>
<dbReference type="PROSITE" id="PS50005">
    <property type="entry name" value="TPR"/>
    <property type="match status" value="2"/>
</dbReference>
<dbReference type="RefSeq" id="XP_008619727.1">
    <property type="nucleotide sequence ID" value="XM_008621505.1"/>
</dbReference>
<dbReference type="InterPro" id="IPR011990">
    <property type="entry name" value="TPR-like_helical_dom_sf"/>
</dbReference>
<name>T0Q0D3_SAPDV</name>
<proteinExistence type="inferred from homology"/>
<evidence type="ECO:0000256" key="2">
    <source>
        <dbReference type="ARBA" id="ARBA00022803"/>
    </source>
</evidence>
<dbReference type="GO" id="GO:0072546">
    <property type="term" value="C:EMC complex"/>
    <property type="evidence" value="ECO:0007669"/>
    <property type="project" value="UniProtKB-UniRule"/>
</dbReference>
<dbReference type="InParanoid" id="T0Q0D3"/>
<evidence type="ECO:0000259" key="5">
    <source>
        <dbReference type="Pfam" id="PF22890"/>
    </source>
</evidence>
<keyword evidence="4" id="KW-0256">Endoplasmic reticulum</keyword>
<dbReference type="eggNOG" id="KOG3060">
    <property type="taxonomic scope" value="Eukaryota"/>
</dbReference>
<keyword evidence="7" id="KW-1185">Reference proteome</keyword>
<comment type="subunit">
    <text evidence="4">Component of the ER membrane protein complex (EMC).</text>
</comment>
<evidence type="ECO:0000256" key="3">
    <source>
        <dbReference type="PROSITE-ProRule" id="PRU00339"/>
    </source>
</evidence>
<dbReference type="SUPFAM" id="SSF48452">
    <property type="entry name" value="TPR-like"/>
    <property type="match status" value="1"/>
</dbReference>
<dbReference type="Gene3D" id="1.25.40.10">
    <property type="entry name" value="Tetratricopeptide repeat domain"/>
    <property type="match status" value="1"/>
</dbReference>
<comment type="subcellular location">
    <subcellularLocation>
        <location evidence="4">Endoplasmic reticulum membrane</location>
        <topology evidence="4">Peripheral membrane protein</topology>
        <orientation evidence="4">Cytoplasmic side</orientation>
    </subcellularLocation>
</comment>
<evidence type="ECO:0000256" key="1">
    <source>
        <dbReference type="ARBA" id="ARBA00022737"/>
    </source>
</evidence>
<dbReference type="PANTHER" id="PTHR12760">
    <property type="entry name" value="TETRATRICOPEPTIDE REPEAT PROTEIN"/>
    <property type="match status" value="1"/>
</dbReference>
<dbReference type="OMA" id="MSDQEGW"/>
<keyword evidence="4" id="KW-0472">Membrane</keyword>
<keyword evidence="2 3" id="KW-0802">TPR repeat</keyword>
<dbReference type="OrthoDB" id="124397at2759"/>
<feature type="domain" description="EMC2 TPR-like" evidence="5">
    <location>
        <begin position="89"/>
        <end position="200"/>
    </location>
</feature>
<protein>
    <recommendedName>
        <fullName evidence="4">ER membrane protein complex subunit 2</fullName>
    </recommendedName>
</protein>
<dbReference type="GeneID" id="19956063"/>
<evidence type="ECO:0000313" key="7">
    <source>
        <dbReference type="Proteomes" id="UP000030762"/>
    </source>
</evidence>
<reference evidence="6 7" key="1">
    <citation type="submission" date="2012-04" db="EMBL/GenBank/DDBJ databases">
        <title>The Genome Sequence of Saprolegnia declina VS20.</title>
        <authorList>
            <consortium name="The Broad Institute Genome Sequencing Platform"/>
            <person name="Russ C."/>
            <person name="Nusbaum C."/>
            <person name="Tyler B."/>
            <person name="van West P."/>
            <person name="Dieguez-Uribeondo J."/>
            <person name="de Bruijn I."/>
            <person name="Tripathy S."/>
            <person name="Jiang R."/>
            <person name="Young S.K."/>
            <person name="Zeng Q."/>
            <person name="Gargeya S."/>
            <person name="Fitzgerald M."/>
            <person name="Haas B."/>
            <person name="Abouelleil A."/>
            <person name="Alvarado L."/>
            <person name="Arachchi H.M."/>
            <person name="Berlin A."/>
            <person name="Chapman S.B."/>
            <person name="Goldberg J."/>
            <person name="Griggs A."/>
            <person name="Gujja S."/>
            <person name="Hansen M."/>
            <person name="Howarth C."/>
            <person name="Imamovic A."/>
            <person name="Larimer J."/>
            <person name="McCowen C."/>
            <person name="Montmayeur A."/>
            <person name="Murphy C."/>
            <person name="Neiman D."/>
            <person name="Pearson M."/>
            <person name="Priest M."/>
            <person name="Roberts A."/>
            <person name="Saif S."/>
            <person name="Shea T."/>
            <person name="Sisk P."/>
            <person name="Sykes S."/>
            <person name="Wortman J."/>
            <person name="Nusbaum C."/>
            <person name="Birren B."/>
        </authorList>
    </citation>
    <scope>NUCLEOTIDE SEQUENCE [LARGE SCALE GENOMIC DNA]</scope>
    <source>
        <strain evidence="6 7">VS20</strain>
    </source>
</reference>
<dbReference type="EMBL" id="JH767220">
    <property type="protein sequence ID" value="EQC26825.1"/>
    <property type="molecule type" value="Genomic_DNA"/>
</dbReference>
<accession>T0Q0D3</accession>
<sequence length="296" mass="32591">MDVYEAKLAAAAHGDREKGLELLEFVRKEKLRVPDVVVKVGRALVARGGLGDALWTIHEQVLLAALDLGAMDVVDSTFLALKNKFPDSSRVLRLEGMIFEAQGKYAQADALYKDILAKNPANMLVMKRQVSLLRAQGRTEDAISKLNALLRCFQTDAGAWCELSELYLSLGNYKHAAFCYEELILLNPLDALNHTRLAELYVTIGGLDNLRTARKHFAHALDLNAQSTRGLVGLVMCTTAIASTKTTRPEKDDRELNARLHQFALQKLQSVYAELPTAAAVNAALTSTTAAFDEQH</sequence>
<dbReference type="SMART" id="SM00028">
    <property type="entry name" value="TPR"/>
    <property type="match status" value="2"/>
</dbReference>
<comment type="function">
    <text evidence="4">Part of the endoplasmic reticulum membrane protein complex (EMC) that enables the energy-independent insertion into endoplasmic reticulum membranes of newly synthesized membrane proteins.</text>
</comment>
<organism evidence="6 7">
    <name type="scientific">Saprolegnia diclina (strain VS20)</name>
    <dbReference type="NCBI Taxonomy" id="1156394"/>
    <lineage>
        <taxon>Eukaryota</taxon>
        <taxon>Sar</taxon>
        <taxon>Stramenopiles</taxon>
        <taxon>Oomycota</taxon>
        <taxon>Saprolegniomycetes</taxon>
        <taxon>Saprolegniales</taxon>
        <taxon>Saprolegniaceae</taxon>
        <taxon>Saprolegnia</taxon>
    </lineage>
</organism>
<feature type="repeat" description="TPR" evidence="3">
    <location>
        <begin position="157"/>
        <end position="190"/>
    </location>
</feature>
<gene>
    <name evidence="6" type="ORF">SDRG_15336</name>
</gene>
<dbReference type="AlphaFoldDB" id="T0Q0D3"/>
<dbReference type="VEuPathDB" id="FungiDB:SDRG_15336"/>
<dbReference type="FunCoup" id="T0Q0D3">
    <property type="interactions" value="232"/>
</dbReference>
<feature type="repeat" description="TPR" evidence="3">
    <location>
        <begin position="89"/>
        <end position="122"/>
    </location>
</feature>
<dbReference type="InterPro" id="IPR019734">
    <property type="entry name" value="TPR_rpt"/>
</dbReference>
<dbReference type="STRING" id="1156394.T0Q0D3"/>
<dbReference type="Pfam" id="PF22890">
    <property type="entry name" value="TPR_EMC2"/>
    <property type="match status" value="1"/>
</dbReference>
<keyword evidence="1" id="KW-0677">Repeat</keyword>
<evidence type="ECO:0000313" key="6">
    <source>
        <dbReference type="EMBL" id="EQC26825.1"/>
    </source>
</evidence>
<dbReference type="InterPro" id="IPR055217">
    <property type="entry name" value="TPR_EMC2"/>
</dbReference>
<comment type="similarity">
    <text evidence="4">Belongs to the EMC2 family.</text>
</comment>
<dbReference type="Proteomes" id="UP000030762">
    <property type="component" value="Unassembled WGS sequence"/>
</dbReference>